<accession>A0A834YMC0</accession>
<feature type="compositionally biased region" description="Low complexity" evidence="1">
    <location>
        <begin position="17"/>
        <end position="36"/>
    </location>
</feature>
<evidence type="ECO:0000313" key="3">
    <source>
        <dbReference type="Proteomes" id="UP000655225"/>
    </source>
</evidence>
<feature type="compositionally biased region" description="Polar residues" evidence="1">
    <location>
        <begin position="1"/>
        <end position="13"/>
    </location>
</feature>
<evidence type="ECO:0000313" key="2">
    <source>
        <dbReference type="EMBL" id="KAF8388582.1"/>
    </source>
</evidence>
<dbReference type="EMBL" id="JABCRI010000020">
    <property type="protein sequence ID" value="KAF8388582.1"/>
    <property type="molecule type" value="Genomic_DNA"/>
</dbReference>
<keyword evidence="3" id="KW-1185">Reference proteome</keyword>
<proteinExistence type="predicted"/>
<dbReference type="Proteomes" id="UP000655225">
    <property type="component" value="Unassembled WGS sequence"/>
</dbReference>
<sequence>MQSGDFPLRQTTAVHHPLSLSSLSRPSPPTSLNSPATCPPPAFTATAFSDRLLPAKSLSPTSFSNSSPNPSPPFSRYPQEIVGTLFRSSSPATSILINEPAIITRSLGLLRSFFFTQLRSSHLINRRSSFLQP</sequence>
<evidence type="ECO:0000256" key="1">
    <source>
        <dbReference type="SAM" id="MobiDB-lite"/>
    </source>
</evidence>
<name>A0A834YMC0_TETSI</name>
<organism evidence="2 3">
    <name type="scientific">Tetracentron sinense</name>
    <name type="common">Spur-leaf</name>
    <dbReference type="NCBI Taxonomy" id="13715"/>
    <lineage>
        <taxon>Eukaryota</taxon>
        <taxon>Viridiplantae</taxon>
        <taxon>Streptophyta</taxon>
        <taxon>Embryophyta</taxon>
        <taxon>Tracheophyta</taxon>
        <taxon>Spermatophyta</taxon>
        <taxon>Magnoliopsida</taxon>
        <taxon>Trochodendrales</taxon>
        <taxon>Trochodendraceae</taxon>
        <taxon>Tetracentron</taxon>
    </lineage>
</organism>
<dbReference type="AlphaFoldDB" id="A0A834YMC0"/>
<feature type="region of interest" description="Disordered" evidence="1">
    <location>
        <begin position="1"/>
        <end position="39"/>
    </location>
</feature>
<comment type="caution">
    <text evidence="2">The sequence shown here is derived from an EMBL/GenBank/DDBJ whole genome shotgun (WGS) entry which is preliminary data.</text>
</comment>
<protein>
    <submittedName>
        <fullName evidence="2">Uncharacterized protein</fullName>
    </submittedName>
</protein>
<gene>
    <name evidence="2" type="ORF">HHK36_027259</name>
</gene>
<reference evidence="2 3" key="1">
    <citation type="submission" date="2020-04" db="EMBL/GenBank/DDBJ databases">
        <title>Plant Genome Project.</title>
        <authorList>
            <person name="Zhang R.-G."/>
        </authorList>
    </citation>
    <scope>NUCLEOTIDE SEQUENCE [LARGE SCALE GENOMIC DNA]</scope>
    <source>
        <strain evidence="2">YNK0</strain>
        <tissue evidence="2">Leaf</tissue>
    </source>
</reference>